<keyword evidence="1" id="KW-1133">Transmembrane helix</keyword>
<feature type="domain" description="LysM" evidence="2">
    <location>
        <begin position="323"/>
        <end position="372"/>
    </location>
</feature>
<dbReference type="PROSITE" id="PS51782">
    <property type="entry name" value="LYSM"/>
    <property type="match status" value="2"/>
</dbReference>
<protein>
    <submittedName>
        <fullName evidence="3">LysM domain</fullName>
    </submittedName>
</protein>
<dbReference type="EMBL" id="CAICTM010000130">
    <property type="protein sequence ID" value="CAB9502232.1"/>
    <property type="molecule type" value="Genomic_DNA"/>
</dbReference>
<dbReference type="SUPFAM" id="SSF54106">
    <property type="entry name" value="LysM domain"/>
    <property type="match status" value="1"/>
</dbReference>
<accession>A0A9N8DFE1</accession>
<sequence>MGQGLSGLLAKAEVKVLECLEKIDLNVLGKLERFVGVESGAVNAVGMQSEAVKMHATANASVKVLEKCKRMGIIENGAIKGIDRGAFDIDMFNTLEKIVGLDASALERIVGMDLRSLQKLMDCRNNQVYGARLLERVTQFLPSLKKVFTSTSVTVSFGSGGIFVLHSFVQNMESEDKANIFGHAVYGSLLLLVAFSIVVAIACTIIFVPNKSLPAAPAKSVPVTKTSPENATSLPVGQPLNIPNASTCPAAGRTHIVQQGETLYSIAEQYYGAGNLYTLIQEANGLSPENEANGLSPENVTSLPVGQPLNIPNASSACPATGRTHIVQQGETLYSIAEQYYGAGNLYTLIQEANGLSPENVTSLRVGQSLVIRSYSRSEARFNSN</sequence>
<evidence type="ECO:0000313" key="4">
    <source>
        <dbReference type="Proteomes" id="UP001153069"/>
    </source>
</evidence>
<dbReference type="Gene3D" id="3.10.350.10">
    <property type="entry name" value="LysM domain"/>
    <property type="match status" value="2"/>
</dbReference>
<dbReference type="CDD" id="cd00118">
    <property type="entry name" value="LysM"/>
    <property type="match status" value="2"/>
</dbReference>
<dbReference type="PANTHER" id="PTHR33734:SF22">
    <property type="entry name" value="MEMBRANE-BOUND LYTIC MUREIN TRANSGLYCOSYLASE D"/>
    <property type="match status" value="1"/>
</dbReference>
<feature type="domain" description="LysM" evidence="2">
    <location>
        <begin position="253"/>
        <end position="311"/>
    </location>
</feature>
<dbReference type="SMART" id="SM00257">
    <property type="entry name" value="LysM"/>
    <property type="match status" value="2"/>
</dbReference>
<proteinExistence type="predicted"/>
<reference evidence="3" key="1">
    <citation type="submission" date="2020-06" db="EMBL/GenBank/DDBJ databases">
        <authorList>
            <consortium name="Plant Systems Biology data submission"/>
        </authorList>
    </citation>
    <scope>NUCLEOTIDE SEQUENCE</scope>
    <source>
        <strain evidence="3">D6</strain>
    </source>
</reference>
<dbReference type="InterPro" id="IPR018392">
    <property type="entry name" value="LysM"/>
</dbReference>
<dbReference type="Pfam" id="PF01476">
    <property type="entry name" value="LysM"/>
    <property type="match status" value="2"/>
</dbReference>
<feature type="transmembrane region" description="Helical" evidence="1">
    <location>
        <begin position="189"/>
        <end position="209"/>
    </location>
</feature>
<keyword evidence="1" id="KW-0812">Transmembrane</keyword>
<evidence type="ECO:0000256" key="1">
    <source>
        <dbReference type="SAM" id="Phobius"/>
    </source>
</evidence>
<keyword evidence="1" id="KW-0472">Membrane</keyword>
<evidence type="ECO:0000313" key="3">
    <source>
        <dbReference type="EMBL" id="CAB9502232.1"/>
    </source>
</evidence>
<feature type="transmembrane region" description="Helical" evidence="1">
    <location>
        <begin position="147"/>
        <end position="169"/>
    </location>
</feature>
<dbReference type="InterPro" id="IPR036779">
    <property type="entry name" value="LysM_dom_sf"/>
</dbReference>
<dbReference type="Proteomes" id="UP001153069">
    <property type="component" value="Unassembled WGS sequence"/>
</dbReference>
<gene>
    <name evidence="3" type="ORF">SEMRO_131_G062190.1</name>
</gene>
<dbReference type="AlphaFoldDB" id="A0A9N8DFE1"/>
<name>A0A9N8DFE1_9STRA</name>
<evidence type="ECO:0000259" key="2">
    <source>
        <dbReference type="PROSITE" id="PS51782"/>
    </source>
</evidence>
<comment type="caution">
    <text evidence="3">The sequence shown here is derived from an EMBL/GenBank/DDBJ whole genome shotgun (WGS) entry which is preliminary data.</text>
</comment>
<organism evidence="3 4">
    <name type="scientific">Seminavis robusta</name>
    <dbReference type="NCBI Taxonomy" id="568900"/>
    <lineage>
        <taxon>Eukaryota</taxon>
        <taxon>Sar</taxon>
        <taxon>Stramenopiles</taxon>
        <taxon>Ochrophyta</taxon>
        <taxon>Bacillariophyta</taxon>
        <taxon>Bacillariophyceae</taxon>
        <taxon>Bacillariophycidae</taxon>
        <taxon>Naviculales</taxon>
        <taxon>Naviculaceae</taxon>
        <taxon>Seminavis</taxon>
    </lineage>
</organism>
<keyword evidence="4" id="KW-1185">Reference proteome</keyword>
<dbReference type="PANTHER" id="PTHR33734">
    <property type="entry name" value="LYSM DOMAIN-CONTAINING GPI-ANCHORED PROTEIN 2"/>
    <property type="match status" value="1"/>
</dbReference>